<feature type="compositionally biased region" description="Pro residues" evidence="1">
    <location>
        <begin position="186"/>
        <end position="195"/>
    </location>
</feature>
<evidence type="ECO:0000313" key="2">
    <source>
        <dbReference type="EMBL" id="KAF0687866.1"/>
    </source>
</evidence>
<gene>
    <name evidence="3" type="primary">Aste57867_20453</name>
    <name evidence="2" type="ORF">As57867_020387</name>
    <name evidence="3" type="ORF">ASTE57867_20453</name>
</gene>
<reference evidence="3 4" key="1">
    <citation type="submission" date="2019-03" db="EMBL/GenBank/DDBJ databases">
        <authorList>
            <person name="Gaulin E."/>
            <person name="Dumas B."/>
        </authorList>
    </citation>
    <scope>NUCLEOTIDE SEQUENCE [LARGE SCALE GENOMIC DNA]</scope>
    <source>
        <strain evidence="3">CBS 568.67</strain>
    </source>
</reference>
<dbReference type="InterPro" id="IPR013761">
    <property type="entry name" value="SAM/pointed_sf"/>
</dbReference>
<feature type="compositionally biased region" description="Low complexity" evidence="1">
    <location>
        <begin position="173"/>
        <end position="185"/>
    </location>
</feature>
<keyword evidence="4" id="KW-1185">Reference proteome</keyword>
<evidence type="ECO:0000313" key="3">
    <source>
        <dbReference type="EMBL" id="VFT97139.1"/>
    </source>
</evidence>
<organism evidence="3 4">
    <name type="scientific">Aphanomyces stellatus</name>
    <dbReference type="NCBI Taxonomy" id="120398"/>
    <lineage>
        <taxon>Eukaryota</taxon>
        <taxon>Sar</taxon>
        <taxon>Stramenopiles</taxon>
        <taxon>Oomycota</taxon>
        <taxon>Saprolegniomycetes</taxon>
        <taxon>Saprolegniales</taxon>
        <taxon>Verrucalvaceae</taxon>
        <taxon>Aphanomyces</taxon>
    </lineage>
</organism>
<reference evidence="2" key="2">
    <citation type="submission" date="2019-06" db="EMBL/GenBank/DDBJ databases">
        <title>Genomics analysis of Aphanomyces spp. identifies a new class of oomycete effector associated with host adaptation.</title>
        <authorList>
            <person name="Gaulin E."/>
        </authorList>
    </citation>
    <scope>NUCLEOTIDE SEQUENCE</scope>
    <source>
        <strain evidence="2">CBS 578.67</strain>
    </source>
</reference>
<dbReference type="EMBL" id="VJMH01006817">
    <property type="protein sequence ID" value="KAF0687866.1"/>
    <property type="molecule type" value="Genomic_DNA"/>
</dbReference>
<sequence>MGSGTLSKPLTDDAQTLIDFETIKSYTTTDVAAVITSFGAAYDGYGQAIVENGIDGRLLCELNEAEIPAIVQTLNVTNVIHIKKIELFFRTFKEKQAAVARSGDGQSSQTSGERRGSTKRVRRTSIGHSVEMQLSSTDAMAMLRTELASEATLGTSVSLDALTAPALPAAGLTNDIVAPTTSKAPPTTPEKPPSSSPSSRELVLCDSTSSLASVDQRPRAYDM</sequence>
<feature type="region of interest" description="Disordered" evidence="1">
    <location>
        <begin position="173"/>
        <end position="223"/>
    </location>
</feature>
<accession>A0A485LF10</accession>
<dbReference type="AlphaFoldDB" id="A0A485LF10"/>
<evidence type="ECO:0000313" key="4">
    <source>
        <dbReference type="Proteomes" id="UP000332933"/>
    </source>
</evidence>
<dbReference type="SUPFAM" id="SSF47769">
    <property type="entry name" value="SAM/Pointed domain"/>
    <property type="match status" value="1"/>
</dbReference>
<dbReference type="Gene3D" id="1.10.150.50">
    <property type="entry name" value="Transcription Factor, Ets-1"/>
    <property type="match status" value="1"/>
</dbReference>
<evidence type="ECO:0000256" key="1">
    <source>
        <dbReference type="SAM" id="MobiDB-lite"/>
    </source>
</evidence>
<feature type="region of interest" description="Disordered" evidence="1">
    <location>
        <begin position="99"/>
        <end position="127"/>
    </location>
</feature>
<name>A0A485LF10_9STRA</name>
<proteinExistence type="predicted"/>
<protein>
    <submittedName>
        <fullName evidence="3">Aste57867_20453 protein</fullName>
    </submittedName>
</protein>
<dbReference type="OrthoDB" id="79668at2759"/>
<dbReference type="Proteomes" id="UP000332933">
    <property type="component" value="Unassembled WGS sequence"/>
</dbReference>
<dbReference type="EMBL" id="CAADRA010006840">
    <property type="protein sequence ID" value="VFT97139.1"/>
    <property type="molecule type" value="Genomic_DNA"/>
</dbReference>